<feature type="region of interest" description="Disordered" evidence="1">
    <location>
        <begin position="30"/>
        <end position="52"/>
    </location>
</feature>
<reference evidence="2" key="2">
    <citation type="submission" date="2021-02" db="EMBL/GenBank/DDBJ databases">
        <authorList>
            <person name="Kimball J.A."/>
            <person name="Haas M.W."/>
            <person name="Macchietto M."/>
            <person name="Kono T."/>
            <person name="Duquette J."/>
            <person name="Shao M."/>
        </authorList>
    </citation>
    <scope>NUCLEOTIDE SEQUENCE</scope>
    <source>
        <tissue evidence="2">Fresh leaf tissue</tissue>
    </source>
</reference>
<sequence>MDDHDIDGEHTVIEDAAHVANFSSPVGDGVAAGHMNVSEDEPVPPSSDGKYNSRASCWKHMTKKKVIEDGVVHYFAAMTVH</sequence>
<dbReference type="Proteomes" id="UP000729402">
    <property type="component" value="Unassembled WGS sequence"/>
</dbReference>
<protein>
    <submittedName>
        <fullName evidence="2">Uncharacterized protein</fullName>
    </submittedName>
</protein>
<reference evidence="2" key="1">
    <citation type="journal article" date="2021" name="bioRxiv">
        <title>Whole Genome Assembly and Annotation of Northern Wild Rice, Zizania palustris L., Supports a Whole Genome Duplication in the Zizania Genus.</title>
        <authorList>
            <person name="Haas M."/>
            <person name="Kono T."/>
            <person name="Macchietto M."/>
            <person name="Millas R."/>
            <person name="McGilp L."/>
            <person name="Shao M."/>
            <person name="Duquette J."/>
            <person name="Hirsch C.N."/>
            <person name="Kimball J."/>
        </authorList>
    </citation>
    <scope>NUCLEOTIDE SEQUENCE</scope>
    <source>
        <tissue evidence="2">Fresh leaf tissue</tissue>
    </source>
</reference>
<evidence type="ECO:0000256" key="1">
    <source>
        <dbReference type="SAM" id="MobiDB-lite"/>
    </source>
</evidence>
<keyword evidence="3" id="KW-1185">Reference proteome</keyword>
<proteinExistence type="predicted"/>
<gene>
    <name evidence="2" type="ORF">GUJ93_ZPchr0006g44009</name>
</gene>
<dbReference type="EMBL" id="JAAALK010000283">
    <property type="protein sequence ID" value="KAG8072575.1"/>
    <property type="molecule type" value="Genomic_DNA"/>
</dbReference>
<name>A0A8J5SCW2_ZIZPA</name>
<comment type="caution">
    <text evidence="2">The sequence shown here is derived from an EMBL/GenBank/DDBJ whole genome shotgun (WGS) entry which is preliminary data.</text>
</comment>
<organism evidence="2 3">
    <name type="scientific">Zizania palustris</name>
    <name type="common">Northern wild rice</name>
    <dbReference type="NCBI Taxonomy" id="103762"/>
    <lineage>
        <taxon>Eukaryota</taxon>
        <taxon>Viridiplantae</taxon>
        <taxon>Streptophyta</taxon>
        <taxon>Embryophyta</taxon>
        <taxon>Tracheophyta</taxon>
        <taxon>Spermatophyta</taxon>
        <taxon>Magnoliopsida</taxon>
        <taxon>Liliopsida</taxon>
        <taxon>Poales</taxon>
        <taxon>Poaceae</taxon>
        <taxon>BOP clade</taxon>
        <taxon>Oryzoideae</taxon>
        <taxon>Oryzeae</taxon>
        <taxon>Zizaniinae</taxon>
        <taxon>Zizania</taxon>
    </lineage>
</organism>
<evidence type="ECO:0000313" key="3">
    <source>
        <dbReference type="Proteomes" id="UP000729402"/>
    </source>
</evidence>
<accession>A0A8J5SCW2</accession>
<dbReference type="AlphaFoldDB" id="A0A8J5SCW2"/>
<evidence type="ECO:0000313" key="2">
    <source>
        <dbReference type="EMBL" id="KAG8072575.1"/>
    </source>
</evidence>